<keyword evidence="4 8" id="KW-0479">Metal-binding</keyword>
<evidence type="ECO:0000259" key="11">
    <source>
        <dbReference type="SMART" id="SM00892"/>
    </source>
</evidence>
<comment type="caution">
    <text evidence="12">The sequence shown here is derived from an EMBL/GenBank/DDBJ whole genome shotgun (WGS) entry which is preliminary data.</text>
</comment>
<dbReference type="InterPro" id="IPR040255">
    <property type="entry name" value="Non-specific_endonuclease"/>
</dbReference>
<dbReference type="PANTHER" id="PTHR13966:SF5">
    <property type="entry name" value="ENDONUCLEASE G, MITOCHONDRIAL"/>
    <property type="match status" value="1"/>
</dbReference>
<dbReference type="CDD" id="cd00091">
    <property type="entry name" value="NUC"/>
    <property type="match status" value="1"/>
</dbReference>
<dbReference type="InterPro" id="IPR018524">
    <property type="entry name" value="DNA/RNA_endonuclease_AS"/>
</dbReference>
<evidence type="ECO:0000313" key="12">
    <source>
        <dbReference type="EMBL" id="GET23084.1"/>
    </source>
</evidence>
<feature type="domain" description="ENPP1-3/EXOG-like endonuclease/phosphodiesterase" evidence="10">
    <location>
        <begin position="35"/>
        <end position="226"/>
    </location>
</feature>
<evidence type="ECO:0000256" key="1">
    <source>
        <dbReference type="ARBA" id="ARBA00001946"/>
    </source>
</evidence>
<keyword evidence="3 8" id="KW-0540">Nuclease</keyword>
<dbReference type="SMART" id="SM00477">
    <property type="entry name" value="NUC"/>
    <property type="match status" value="1"/>
</dbReference>
<keyword evidence="5 8" id="KW-0255">Endonuclease</keyword>
<dbReference type="EC" id="3.1.30.-" evidence="8"/>
<evidence type="ECO:0000256" key="7">
    <source>
        <dbReference type="ARBA" id="ARBA00022842"/>
    </source>
</evidence>
<dbReference type="PROSITE" id="PS01070">
    <property type="entry name" value="NUCLEASE_NON_SPEC"/>
    <property type="match status" value="1"/>
</dbReference>
<sequence>MIAMKRILVSILLMLPFTVWAQTFLPLSTGETVKHTYYTLSYNESKEQANWVYYELTAADVSGKESRTDDFRPDPEVKTGSASLADYSGSGYDRGHLCPAAAMRLNHKAMSETFYLSNMSPQKPSFNRGIWKKLEAQVRNWALMDGDIYVVSGPIFKNDLGFIGPDRITVPGFYYKVVYDPHGKQKMIAFILPNETGTKPLPEYVVSVDMVEAMTGIDFFPELPDSIENKLEAAVNPGAWSFTSAATSTYSSSAHHSSKNGITKATTSRQCQAITKSGKRCSRKAEPGSKYCWQHQKK</sequence>
<reference evidence="12 13" key="1">
    <citation type="submission" date="2019-10" db="EMBL/GenBank/DDBJ databases">
        <title>Prolixibacter strains distinguished by the presence of nitrate reductase genes were adept at nitrate-dependent anaerobic corrosion of metallic iron and carbon steel.</title>
        <authorList>
            <person name="Iino T."/>
            <person name="Shono N."/>
            <person name="Ito K."/>
            <person name="Nakamura R."/>
            <person name="Sueoka K."/>
            <person name="Harayama S."/>
            <person name="Ohkuma M."/>
        </authorList>
    </citation>
    <scope>NUCLEOTIDE SEQUENCE [LARGE SCALE GENOMIC DNA]</scope>
    <source>
        <strain evidence="12 13">MIC1-1</strain>
    </source>
</reference>
<keyword evidence="9" id="KW-0732">Signal</keyword>
<evidence type="ECO:0000256" key="5">
    <source>
        <dbReference type="ARBA" id="ARBA00022759"/>
    </source>
</evidence>
<evidence type="ECO:0000259" key="10">
    <source>
        <dbReference type="SMART" id="SM00477"/>
    </source>
</evidence>
<keyword evidence="6 8" id="KW-0378">Hydrolase</keyword>
<dbReference type="PANTHER" id="PTHR13966">
    <property type="entry name" value="ENDONUCLEASE RELATED"/>
    <property type="match status" value="1"/>
</dbReference>
<name>A0ABQ0ZQL7_9BACT</name>
<organism evidence="12 13">
    <name type="scientific">Prolixibacter denitrificans</name>
    <dbReference type="NCBI Taxonomy" id="1541063"/>
    <lineage>
        <taxon>Bacteria</taxon>
        <taxon>Pseudomonadati</taxon>
        <taxon>Bacteroidota</taxon>
        <taxon>Bacteroidia</taxon>
        <taxon>Marinilabiliales</taxon>
        <taxon>Prolixibacteraceae</taxon>
        <taxon>Prolixibacter</taxon>
    </lineage>
</organism>
<dbReference type="InterPro" id="IPR001604">
    <property type="entry name" value="Endo_G_ENPP1-like_dom"/>
</dbReference>
<dbReference type="SMART" id="SM00892">
    <property type="entry name" value="Endonuclease_NS"/>
    <property type="match status" value="1"/>
</dbReference>
<dbReference type="SUPFAM" id="SSF54060">
    <property type="entry name" value="His-Me finger endonucleases"/>
    <property type="match status" value="1"/>
</dbReference>
<dbReference type="Pfam" id="PF19067">
    <property type="entry name" value="DUF5763"/>
    <property type="match status" value="1"/>
</dbReference>
<accession>A0ABQ0ZQL7</accession>
<proteinExistence type="inferred from homology"/>
<dbReference type="EMBL" id="BLAU01000001">
    <property type="protein sequence ID" value="GET23084.1"/>
    <property type="molecule type" value="Genomic_DNA"/>
</dbReference>
<comment type="cofactor">
    <cofactor evidence="1 8">
        <name>Mg(2+)</name>
        <dbReference type="ChEBI" id="CHEBI:18420"/>
    </cofactor>
</comment>
<evidence type="ECO:0000256" key="9">
    <source>
        <dbReference type="SAM" id="SignalP"/>
    </source>
</evidence>
<feature type="chain" id="PRO_5045118055" description="Endonuclease" evidence="9">
    <location>
        <begin position="22"/>
        <end position="298"/>
    </location>
</feature>
<evidence type="ECO:0000256" key="3">
    <source>
        <dbReference type="ARBA" id="ARBA00022722"/>
    </source>
</evidence>
<dbReference type="InterPro" id="IPR044925">
    <property type="entry name" value="His-Me_finger_sf"/>
</dbReference>
<feature type="domain" description="DNA/RNA non-specific endonuclease/pyrophosphatase/phosphodiesterase" evidence="11">
    <location>
        <begin position="34"/>
        <end position="226"/>
    </location>
</feature>
<evidence type="ECO:0000256" key="2">
    <source>
        <dbReference type="ARBA" id="ARBA00010052"/>
    </source>
</evidence>
<evidence type="ECO:0000313" key="13">
    <source>
        <dbReference type="Proteomes" id="UP000396862"/>
    </source>
</evidence>
<evidence type="ECO:0000256" key="4">
    <source>
        <dbReference type="ARBA" id="ARBA00022723"/>
    </source>
</evidence>
<dbReference type="Gene3D" id="3.40.570.10">
    <property type="entry name" value="Extracellular Endonuclease, subunit A"/>
    <property type="match status" value="1"/>
</dbReference>
<protein>
    <recommendedName>
        <fullName evidence="8">Endonuclease</fullName>
        <ecNumber evidence="8">3.1.30.-</ecNumber>
    </recommendedName>
</protein>
<dbReference type="Proteomes" id="UP000396862">
    <property type="component" value="Unassembled WGS sequence"/>
</dbReference>
<dbReference type="Pfam" id="PF01223">
    <property type="entry name" value="Endonuclease_NS"/>
    <property type="match status" value="1"/>
</dbReference>
<evidence type="ECO:0000256" key="6">
    <source>
        <dbReference type="ARBA" id="ARBA00022801"/>
    </source>
</evidence>
<comment type="similarity">
    <text evidence="2 8">Belongs to the DNA/RNA non-specific endonuclease family.</text>
</comment>
<keyword evidence="7" id="KW-0460">Magnesium</keyword>
<keyword evidence="13" id="KW-1185">Reference proteome</keyword>
<gene>
    <name evidence="12" type="ORF">JCM18694_33300</name>
</gene>
<evidence type="ECO:0000256" key="8">
    <source>
        <dbReference type="RuleBase" id="RU366055"/>
    </source>
</evidence>
<dbReference type="InterPro" id="IPR043914">
    <property type="entry name" value="DUF5763"/>
</dbReference>
<dbReference type="InterPro" id="IPR020821">
    <property type="entry name" value="ENPP1-3/EXOG-like_nuc-like"/>
</dbReference>
<feature type="signal peptide" evidence="9">
    <location>
        <begin position="1"/>
        <end position="21"/>
    </location>
</feature>
<dbReference type="InterPro" id="IPR044929">
    <property type="entry name" value="DNA/RNA_non-sp_Endonuclease_sf"/>
</dbReference>